<dbReference type="Pfam" id="PF00173">
    <property type="entry name" value="Cyt-b5"/>
    <property type="match status" value="1"/>
</dbReference>
<evidence type="ECO:0000256" key="12">
    <source>
        <dbReference type="ARBA" id="ARBA00022982"/>
    </source>
</evidence>
<dbReference type="InterPro" id="IPR001199">
    <property type="entry name" value="Cyt_B5-like_heme/steroid-bd"/>
</dbReference>
<evidence type="ECO:0000259" key="22">
    <source>
        <dbReference type="PROSITE" id="PS50255"/>
    </source>
</evidence>
<dbReference type="GO" id="GO:0016972">
    <property type="term" value="F:thiol oxidase activity"/>
    <property type="evidence" value="ECO:0007669"/>
    <property type="project" value="UniProtKB-EC"/>
</dbReference>
<dbReference type="PRINTS" id="PR00075">
    <property type="entry name" value="FACDDSATRASE"/>
</dbReference>
<dbReference type="SMART" id="SM01117">
    <property type="entry name" value="Cyt-b5"/>
    <property type="match status" value="1"/>
</dbReference>
<feature type="compositionally biased region" description="Polar residues" evidence="21">
    <location>
        <begin position="746"/>
        <end position="762"/>
    </location>
</feature>
<dbReference type="PROSITE" id="PS50255">
    <property type="entry name" value="CYTOCHROME_B5_2"/>
    <property type="match status" value="1"/>
</dbReference>
<evidence type="ECO:0000256" key="1">
    <source>
        <dbReference type="ARBA" id="ARBA00001974"/>
    </source>
</evidence>
<evidence type="ECO:0000256" key="4">
    <source>
        <dbReference type="ARBA" id="ARBA00022448"/>
    </source>
</evidence>
<keyword evidence="19" id="KW-0275">Fatty acid biosynthesis</keyword>
<dbReference type="InterPro" id="IPR018506">
    <property type="entry name" value="Cyt_B5_heme-BS"/>
</dbReference>
<evidence type="ECO:0000256" key="19">
    <source>
        <dbReference type="ARBA" id="ARBA00023160"/>
    </source>
</evidence>
<protein>
    <recommendedName>
        <fullName evidence="20">Sulfhydryl oxidase</fullName>
        <ecNumber evidence="20">1.8.3.2</ecNumber>
    </recommendedName>
</protein>
<keyword evidence="16" id="KW-0443">Lipid metabolism</keyword>
<dbReference type="PANTHER" id="PTHR11351">
    <property type="entry name" value="ACYL-COA DESATURASE"/>
    <property type="match status" value="1"/>
</dbReference>
<keyword evidence="11" id="KW-0276">Fatty acid metabolism</keyword>
<dbReference type="GO" id="GO:0006636">
    <property type="term" value="P:unsaturated fatty acid biosynthetic process"/>
    <property type="evidence" value="ECO:0007669"/>
    <property type="project" value="TreeGrafter"/>
</dbReference>
<keyword evidence="15" id="KW-0408">Iron</keyword>
<evidence type="ECO:0000256" key="8">
    <source>
        <dbReference type="ARBA" id="ARBA00022692"/>
    </source>
</evidence>
<evidence type="ECO:0000256" key="16">
    <source>
        <dbReference type="ARBA" id="ARBA00023098"/>
    </source>
</evidence>
<name>A0A8H3AKT7_9AGAM</name>
<evidence type="ECO:0000256" key="10">
    <source>
        <dbReference type="ARBA" id="ARBA00022827"/>
    </source>
</evidence>
<dbReference type="GO" id="GO:0004768">
    <property type="term" value="F:stearoyl-CoA 9-desaturase activity"/>
    <property type="evidence" value="ECO:0007669"/>
    <property type="project" value="TreeGrafter"/>
</dbReference>
<comment type="cofactor">
    <cofactor evidence="1 20">
        <name>FAD</name>
        <dbReference type="ChEBI" id="CHEBI:57692"/>
    </cofactor>
</comment>
<dbReference type="InterPro" id="IPR017905">
    <property type="entry name" value="ERV/ALR_sulphydryl_oxidase"/>
</dbReference>
<dbReference type="Gene3D" id="1.20.120.310">
    <property type="entry name" value="ERV/ALR sulfhydryl oxidase domain"/>
    <property type="match status" value="1"/>
</dbReference>
<feature type="domain" description="ERV/ALR sulfhydryl oxidase" evidence="23">
    <location>
        <begin position="75"/>
        <end position="175"/>
    </location>
</feature>
<evidence type="ECO:0000313" key="24">
    <source>
        <dbReference type="EMBL" id="CAE6434972.1"/>
    </source>
</evidence>
<evidence type="ECO:0000256" key="11">
    <source>
        <dbReference type="ARBA" id="ARBA00022832"/>
    </source>
</evidence>
<dbReference type="InterPro" id="IPR015876">
    <property type="entry name" value="Acyl-CoA_DS"/>
</dbReference>
<dbReference type="AlphaFoldDB" id="A0A8H3AKT7"/>
<evidence type="ECO:0000256" key="2">
    <source>
        <dbReference type="ARBA" id="ARBA00004141"/>
    </source>
</evidence>
<keyword evidence="14 20" id="KW-0560">Oxidoreductase</keyword>
<feature type="transmembrane region" description="Helical" evidence="20">
    <location>
        <begin position="376"/>
        <end position="396"/>
    </location>
</feature>
<evidence type="ECO:0000256" key="9">
    <source>
        <dbReference type="ARBA" id="ARBA00022723"/>
    </source>
</evidence>
<comment type="caution">
    <text evidence="20">Lacks conserved residue(s) required for the propagation of feature annotation.</text>
</comment>
<evidence type="ECO:0000256" key="5">
    <source>
        <dbReference type="ARBA" id="ARBA00022516"/>
    </source>
</evidence>
<dbReference type="PROSITE" id="PS51324">
    <property type="entry name" value="ERV_ALR"/>
    <property type="match status" value="1"/>
</dbReference>
<keyword evidence="18" id="KW-1015">Disulfide bond</keyword>
<accession>A0A8H3AKT7</accession>
<evidence type="ECO:0000256" key="20">
    <source>
        <dbReference type="RuleBase" id="RU371123"/>
    </source>
</evidence>
<keyword evidence="7 20" id="KW-0285">Flavoprotein</keyword>
<evidence type="ECO:0000256" key="6">
    <source>
        <dbReference type="ARBA" id="ARBA00022617"/>
    </source>
</evidence>
<dbReference type="InterPro" id="IPR005804">
    <property type="entry name" value="FA_desaturase_dom"/>
</dbReference>
<keyword evidence="5" id="KW-0444">Lipid biosynthesis</keyword>
<dbReference type="Pfam" id="PF00487">
    <property type="entry name" value="FA_desaturase"/>
    <property type="match status" value="1"/>
</dbReference>
<dbReference type="PROSITE" id="PS00191">
    <property type="entry name" value="CYTOCHROME_B5_1"/>
    <property type="match status" value="1"/>
</dbReference>
<dbReference type="FunFam" id="3.10.120.10:FF:000004">
    <property type="entry name" value="Acyl-CoA desaturase"/>
    <property type="match status" value="1"/>
</dbReference>
<feature type="domain" description="Cytochrome b5 heme-binding" evidence="22">
    <location>
        <begin position="639"/>
        <end position="716"/>
    </location>
</feature>
<evidence type="ECO:0000256" key="17">
    <source>
        <dbReference type="ARBA" id="ARBA00023136"/>
    </source>
</evidence>
<evidence type="ECO:0000256" key="3">
    <source>
        <dbReference type="ARBA" id="ARBA00009295"/>
    </source>
</evidence>
<evidence type="ECO:0000256" key="21">
    <source>
        <dbReference type="SAM" id="MobiDB-lite"/>
    </source>
</evidence>
<feature type="transmembrane region" description="Helical" evidence="20">
    <location>
        <begin position="344"/>
        <end position="364"/>
    </location>
</feature>
<evidence type="ECO:0000256" key="15">
    <source>
        <dbReference type="ARBA" id="ARBA00023004"/>
    </source>
</evidence>
<evidence type="ECO:0000256" key="14">
    <source>
        <dbReference type="ARBA" id="ARBA00023002"/>
    </source>
</evidence>
<dbReference type="Pfam" id="PF04777">
    <property type="entry name" value="Evr1_Alr"/>
    <property type="match status" value="1"/>
</dbReference>
<comment type="caution">
    <text evidence="24">The sequence shown here is derived from an EMBL/GenBank/DDBJ whole genome shotgun (WGS) entry which is preliminary data.</text>
</comment>
<dbReference type="EC" id="1.8.3.2" evidence="20"/>
<gene>
    <name evidence="24" type="ORF">RDB_LOCUS41047</name>
</gene>
<dbReference type="EMBL" id="CAJMWX010000849">
    <property type="protein sequence ID" value="CAE6434972.1"/>
    <property type="molecule type" value="Genomic_DNA"/>
</dbReference>
<keyword evidence="9" id="KW-0479">Metal-binding</keyword>
<comment type="catalytic activity">
    <reaction evidence="20">
        <text>2 R'C(R)SH + O2 = R'C(R)S-S(R)CR' + H2O2</text>
        <dbReference type="Rhea" id="RHEA:17357"/>
        <dbReference type="ChEBI" id="CHEBI:15379"/>
        <dbReference type="ChEBI" id="CHEBI:16240"/>
        <dbReference type="ChEBI" id="CHEBI:16520"/>
        <dbReference type="ChEBI" id="CHEBI:17412"/>
        <dbReference type="EC" id="1.8.3.2"/>
    </reaction>
</comment>
<evidence type="ECO:0000256" key="13">
    <source>
        <dbReference type="ARBA" id="ARBA00022989"/>
    </source>
</evidence>
<evidence type="ECO:0000256" key="7">
    <source>
        <dbReference type="ARBA" id="ARBA00022630"/>
    </source>
</evidence>
<keyword evidence="17 20" id="KW-0472">Membrane</keyword>
<dbReference type="InterPro" id="IPR001522">
    <property type="entry name" value="FADS-1_CS"/>
</dbReference>
<evidence type="ECO:0000256" key="18">
    <source>
        <dbReference type="ARBA" id="ARBA00023157"/>
    </source>
</evidence>
<keyword evidence="12" id="KW-0249">Electron transport</keyword>
<dbReference type="PANTHER" id="PTHR11351:SF31">
    <property type="entry name" value="DESATURASE 1, ISOFORM A-RELATED"/>
    <property type="match status" value="1"/>
</dbReference>
<dbReference type="GO" id="GO:0005789">
    <property type="term" value="C:endoplasmic reticulum membrane"/>
    <property type="evidence" value="ECO:0007669"/>
    <property type="project" value="TreeGrafter"/>
</dbReference>
<proteinExistence type="inferred from homology"/>
<dbReference type="GO" id="GO:0020037">
    <property type="term" value="F:heme binding"/>
    <property type="evidence" value="ECO:0007669"/>
    <property type="project" value="InterPro"/>
</dbReference>
<evidence type="ECO:0000259" key="23">
    <source>
        <dbReference type="PROSITE" id="PS51324"/>
    </source>
</evidence>
<comment type="subcellular location">
    <subcellularLocation>
        <location evidence="2">Membrane</location>
        <topology evidence="2">Multi-pass membrane protein</topology>
    </subcellularLocation>
</comment>
<dbReference type="Proteomes" id="UP000663888">
    <property type="component" value="Unassembled WGS sequence"/>
</dbReference>
<keyword evidence="13 20" id="KW-1133">Transmembrane helix</keyword>
<reference evidence="24" key="1">
    <citation type="submission" date="2021-01" db="EMBL/GenBank/DDBJ databases">
        <authorList>
            <person name="Kaushik A."/>
        </authorList>
    </citation>
    <scope>NUCLEOTIDE SEQUENCE</scope>
    <source>
        <strain evidence="24">AG4-R118</strain>
    </source>
</reference>
<dbReference type="PROSITE" id="PS00476">
    <property type="entry name" value="FATTY_ACID_DESATUR_1"/>
    <property type="match status" value="1"/>
</dbReference>
<dbReference type="SUPFAM" id="SSF69000">
    <property type="entry name" value="FAD-dependent thiol oxidase"/>
    <property type="match status" value="1"/>
</dbReference>
<keyword evidence="4" id="KW-0813">Transport</keyword>
<sequence>MLARFTRTYLIILVGLIVIISLAALTTHHPLQSYVDPLTGKIFGEGGVEKSSPDLLAANQESGVRGGVIMPKLGNATAKAELGRATWKLMHTMTLRFPDKPTADERKALESFFHLTSRLYPCGECATEFQALLKKYPPQTSSRMVSALWLCSVHNMVNARLKKPEFDCTKLDETYDCGCGPEGANSTTNALKAGGRKEGDPDELTGAKLIKGGIGPQAKNLDKPGIPRRLQIHSNLYDNAPQPPAIRTGPVSGTDHADQVKPPMALLLLATGSQSLALSSSLPPPLRSFNMSATAGAYRRPASSRSKDETIPSDLNIPDNYVQHTLATTKPLPPVTLQNWWQELNYLNCFFIFVTPLIAIYGALTTSLQWKTACFAFFWYFVTGLGITAGYHRLWAHRAYNASKPLEYFLALAGAGAVQGSIKWWSRGHRAHHRYTDTELDPYNAHWGFFWSHVGWMIFKPRRKPGVADVSDLAKNKIAQWQHRWYLWLMLSMSFGIPTVIPGLLWGDWRGGYFYAGVARLVFVHHSTWCVNSLAHWLGESSFDDKHTPRDHLITALVTIGEGYHNFHHQFPMDYRNAIKWYQYDPTKWFIAAMSWLGLATQLKVFPDNEVKKGQMTMELKKIKARADKIEWPKTSNDLPVISWEEFQAHAKERNLVLISGFIHDVTSFMDEHPGGRHLLSKNIGRDATTAFWGGVYEHSNAAHNLLAMMRVGVLRGGLEIESEKAVPPSQQLRVISHSEIIALNSPTGTYTGPTDSRSCSPPISDLDSDNGLVFGASSASEDESPKTPVSEATRLELTTK</sequence>
<dbReference type="InterPro" id="IPR036400">
    <property type="entry name" value="Cyt_B5-like_heme/steroid_sf"/>
</dbReference>
<comment type="similarity">
    <text evidence="3">Belongs to the fatty acid desaturase type 1 family.</text>
</comment>
<organism evidence="24 25">
    <name type="scientific">Rhizoctonia solani</name>
    <dbReference type="NCBI Taxonomy" id="456999"/>
    <lineage>
        <taxon>Eukaryota</taxon>
        <taxon>Fungi</taxon>
        <taxon>Dikarya</taxon>
        <taxon>Basidiomycota</taxon>
        <taxon>Agaricomycotina</taxon>
        <taxon>Agaricomycetes</taxon>
        <taxon>Cantharellales</taxon>
        <taxon>Ceratobasidiaceae</taxon>
        <taxon>Rhizoctonia</taxon>
    </lineage>
</organism>
<keyword evidence="8 20" id="KW-0812">Transmembrane</keyword>
<dbReference type="InterPro" id="IPR036774">
    <property type="entry name" value="ERV/ALR_sulphydryl_oxid_sf"/>
</dbReference>
<dbReference type="Gene3D" id="3.10.120.10">
    <property type="entry name" value="Cytochrome b5-like heme/steroid binding domain"/>
    <property type="match status" value="1"/>
</dbReference>
<evidence type="ECO:0000313" key="25">
    <source>
        <dbReference type="Proteomes" id="UP000663888"/>
    </source>
</evidence>
<dbReference type="SUPFAM" id="SSF55856">
    <property type="entry name" value="Cytochrome b5-like heme/steroid binding domain"/>
    <property type="match status" value="1"/>
</dbReference>
<feature type="region of interest" description="Disordered" evidence="21">
    <location>
        <begin position="746"/>
        <end position="801"/>
    </location>
</feature>
<dbReference type="FunFam" id="1.20.120.310:FF:000002">
    <property type="entry name" value="Sulfhydryl oxidase"/>
    <property type="match status" value="1"/>
</dbReference>
<keyword evidence="10 20" id="KW-0274">FAD</keyword>
<keyword evidence="6" id="KW-0349">Heme</keyword>
<dbReference type="GO" id="GO:0005506">
    <property type="term" value="F:iron ion binding"/>
    <property type="evidence" value="ECO:0007669"/>
    <property type="project" value="TreeGrafter"/>
</dbReference>
<dbReference type="CDD" id="cd03505">
    <property type="entry name" value="Delta9-FADS-like"/>
    <property type="match status" value="1"/>
</dbReference>
<feature type="transmembrane region" description="Helical" evidence="20">
    <location>
        <begin position="485"/>
        <end position="506"/>
    </location>
</feature>